<name>A0A518HWG1_9BACT</name>
<dbReference type="CDD" id="cd08261">
    <property type="entry name" value="Zn_ADH7"/>
    <property type="match status" value="1"/>
</dbReference>
<keyword evidence="1 4" id="KW-0560">Oxidoreductase</keyword>
<dbReference type="InterPro" id="IPR013154">
    <property type="entry name" value="ADH-like_N"/>
</dbReference>
<reference evidence="4 5" key="1">
    <citation type="submission" date="2019-03" db="EMBL/GenBank/DDBJ databases">
        <title>Deep-cultivation of Planctomycetes and their phenomic and genomic characterization uncovers novel biology.</title>
        <authorList>
            <person name="Wiegand S."/>
            <person name="Jogler M."/>
            <person name="Boedeker C."/>
            <person name="Pinto D."/>
            <person name="Vollmers J."/>
            <person name="Rivas-Marin E."/>
            <person name="Kohn T."/>
            <person name="Peeters S.H."/>
            <person name="Heuer A."/>
            <person name="Rast P."/>
            <person name="Oberbeckmann S."/>
            <person name="Bunk B."/>
            <person name="Jeske O."/>
            <person name="Meyerdierks A."/>
            <person name="Storesund J.E."/>
            <person name="Kallscheuer N."/>
            <person name="Luecker S."/>
            <person name="Lage O.M."/>
            <person name="Pohl T."/>
            <person name="Merkel B.J."/>
            <person name="Hornburger P."/>
            <person name="Mueller R.-W."/>
            <person name="Bruemmer F."/>
            <person name="Labrenz M."/>
            <person name="Spormann A.M."/>
            <person name="Op den Camp H."/>
            <person name="Overmann J."/>
            <person name="Amann R."/>
            <person name="Jetten M.S.M."/>
            <person name="Mascher T."/>
            <person name="Medema M.H."/>
            <person name="Devos D.P."/>
            <person name="Kaster A.-K."/>
            <person name="Ovreas L."/>
            <person name="Rohde M."/>
            <person name="Galperin M.Y."/>
            <person name="Jogler C."/>
        </authorList>
    </citation>
    <scope>NUCLEOTIDE SEQUENCE [LARGE SCALE GENOMIC DNA]</scope>
    <source>
        <strain evidence="4 5">Enr13</strain>
    </source>
</reference>
<dbReference type="Gene3D" id="3.90.180.10">
    <property type="entry name" value="Medium-chain alcohol dehydrogenases, catalytic domain"/>
    <property type="match status" value="1"/>
</dbReference>
<accession>A0A518HWG1</accession>
<feature type="domain" description="Alcohol dehydrogenase-like N-terminal" evidence="3">
    <location>
        <begin position="24"/>
        <end position="132"/>
    </location>
</feature>
<organism evidence="4 5">
    <name type="scientific">Stieleria neptunia</name>
    <dbReference type="NCBI Taxonomy" id="2527979"/>
    <lineage>
        <taxon>Bacteria</taxon>
        <taxon>Pseudomonadati</taxon>
        <taxon>Planctomycetota</taxon>
        <taxon>Planctomycetia</taxon>
        <taxon>Pirellulales</taxon>
        <taxon>Pirellulaceae</taxon>
        <taxon>Stieleria</taxon>
    </lineage>
</organism>
<dbReference type="InterPro" id="IPR011032">
    <property type="entry name" value="GroES-like_sf"/>
</dbReference>
<evidence type="ECO:0000256" key="1">
    <source>
        <dbReference type="ARBA" id="ARBA00023002"/>
    </source>
</evidence>
<dbReference type="Proteomes" id="UP000319004">
    <property type="component" value="Chromosome"/>
</dbReference>
<dbReference type="EC" id="1.1.1.-" evidence="4"/>
<dbReference type="AlphaFoldDB" id="A0A518HWG1"/>
<sequence>MRAIQISEVQTLKPIEIDPPAAPGPGQALVRTHRMGVCGTDISCYLGKFPFFDFPRIPGHELGVEVVSVGEGVTNVVAGDRCSVEPYMNCGTCYPCRRGATNCCQNLKVIGVMMDGGLCESFLVRADKLHPSKKLTFDQLALVETLAIGCHANDRANPQPADHAMIIGMGPIGLATLEFAKFTGAKISVMDMNPDRLEFVRQNYGVENTIEFKGDGSELERMRELTGGDLYQSIVDATGNRHSMGGALNYLASTGSLVYVGITTDEITFRHPTMHKPEASILASRNALPGDFTRIIQLIEMGMINTDAWITHRTDMDRVLSDFESYTKPETGVIKAVISVCD</sequence>
<proteinExistence type="predicted"/>
<gene>
    <name evidence="4" type="primary">yjjN</name>
    <name evidence="4" type="ORF">Enr13x_50590</name>
</gene>
<evidence type="ECO:0000313" key="5">
    <source>
        <dbReference type="Proteomes" id="UP000319004"/>
    </source>
</evidence>
<dbReference type="InterPro" id="IPR013149">
    <property type="entry name" value="ADH-like_C"/>
</dbReference>
<dbReference type="EMBL" id="CP037423">
    <property type="protein sequence ID" value="QDV45185.1"/>
    <property type="molecule type" value="Genomic_DNA"/>
</dbReference>
<dbReference type="SUPFAM" id="SSF51735">
    <property type="entry name" value="NAD(P)-binding Rossmann-fold domains"/>
    <property type="match status" value="1"/>
</dbReference>
<dbReference type="GO" id="GO:0016491">
    <property type="term" value="F:oxidoreductase activity"/>
    <property type="evidence" value="ECO:0007669"/>
    <property type="project" value="UniProtKB-KW"/>
</dbReference>
<feature type="domain" description="Alcohol dehydrogenase-like C-terminal" evidence="2">
    <location>
        <begin position="171"/>
        <end position="299"/>
    </location>
</feature>
<dbReference type="InterPro" id="IPR036291">
    <property type="entry name" value="NAD(P)-bd_dom_sf"/>
</dbReference>
<dbReference type="KEGG" id="snep:Enr13x_50590"/>
<evidence type="ECO:0000259" key="3">
    <source>
        <dbReference type="Pfam" id="PF08240"/>
    </source>
</evidence>
<dbReference type="RefSeq" id="WP_145389388.1">
    <property type="nucleotide sequence ID" value="NZ_CP037423.1"/>
</dbReference>
<dbReference type="Pfam" id="PF08240">
    <property type="entry name" value="ADH_N"/>
    <property type="match status" value="1"/>
</dbReference>
<dbReference type="PANTHER" id="PTHR43401:SF3">
    <property type="entry name" value="L-GALACTONATE-5-DEHYDROGENASE"/>
    <property type="match status" value="1"/>
</dbReference>
<dbReference type="OrthoDB" id="239596at2"/>
<dbReference type="InterPro" id="IPR050129">
    <property type="entry name" value="Zn_alcohol_dh"/>
</dbReference>
<evidence type="ECO:0000259" key="2">
    <source>
        <dbReference type="Pfam" id="PF00107"/>
    </source>
</evidence>
<keyword evidence="5" id="KW-1185">Reference proteome</keyword>
<protein>
    <submittedName>
        <fullName evidence="4">L-galactonate oxidoreductase</fullName>
        <ecNumber evidence="4">1.1.1.-</ecNumber>
    </submittedName>
</protein>
<dbReference type="PANTHER" id="PTHR43401">
    <property type="entry name" value="L-THREONINE 3-DEHYDROGENASE"/>
    <property type="match status" value="1"/>
</dbReference>
<dbReference type="SUPFAM" id="SSF50129">
    <property type="entry name" value="GroES-like"/>
    <property type="match status" value="1"/>
</dbReference>
<evidence type="ECO:0000313" key="4">
    <source>
        <dbReference type="EMBL" id="QDV45185.1"/>
    </source>
</evidence>
<dbReference type="Pfam" id="PF00107">
    <property type="entry name" value="ADH_zinc_N"/>
    <property type="match status" value="1"/>
</dbReference>
<dbReference type="Gene3D" id="3.40.50.720">
    <property type="entry name" value="NAD(P)-binding Rossmann-like Domain"/>
    <property type="match status" value="1"/>
</dbReference>